<dbReference type="Pfam" id="PF02391">
    <property type="entry name" value="MoaE"/>
    <property type="match status" value="1"/>
</dbReference>
<comment type="function">
    <text evidence="4">Catalytic subunit of the molybdopterin synthase complex, a complex that catalyzes the conversion of precursor Z into molybdopterin. Acts by mediating the incorporation of 2 sulfur atoms from thiocarboxylated MOCS2A into precursor Z to generate a dithiolene group.</text>
</comment>
<evidence type="ECO:0000256" key="1">
    <source>
        <dbReference type="ARBA" id="ARBA00022490"/>
    </source>
</evidence>
<evidence type="ECO:0000256" key="4">
    <source>
        <dbReference type="HAMAP-Rule" id="MF_03052"/>
    </source>
</evidence>
<feature type="binding site" evidence="4">
    <location>
        <begin position="108"/>
        <end position="109"/>
    </location>
    <ligand>
        <name>substrate</name>
    </ligand>
</feature>
<keyword evidence="2 4" id="KW-0808">Transferase</keyword>
<dbReference type="AlphaFoldDB" id="A0AAN9LIA2"/>
<dbReference type="InterPro" id="IPR036563">
    <property type="entry name" value="MoaE_sf"/>
</dbReference>
<dbReference type="Proteomes" id="UP001374584">
    <property type="component" value="Unassembled WGS sequence"/>
</dbReference>
<keyword evidence="1 4" id="KW-0963">Cytoplasm</keyword>
<keyword evidence="3 4" id="KW-0501">Molybdenum cofactor biosynthesis</keyword>
<evidence type="ECO:0000256" key="3">
    <source>
        <dbReference type="ARBA" id="ARBA00023150"/>
    </source>
</evidence>
<organism evidence="5 6">
    <name type="scientific">Phaseolus coccineus</name>
    <name type="common">Scarlet runner bean</name>
    <name type="synonym">Phaseolus multiflorus</name>
    <dbReference type="NCBI Taxonomy" id="3886"/>
    <lineage>
        <taxon>Eukaryota</taxon>
        <taxon>Viridiplantae</taxon>
        <taxon>Streptophyta</taxon>
        <taxon>Embryophyta</taxon>
        <taxon>Tracheophyta</taxon>
        <taxon>Spermatophyta</taxon>
        <taxon>Magnoliopsida</taxon>
        <taxon>eudicotyledons</taxon>
        <taxon>Gunneridae</taxon>
        <taxon>Pentapetalae</taxon>
        <taxon>rosids</taxon>
        <taxon>fabids</taxon>
        <taxon>Fabales</taxon>
        <taxon>Fabaceae</taxon>
        <taxon>Papilionoideae</taxon>
        <taxon>50 kb inversion clade</taxon>
        <taxon>NPAAA clade</taxon>
        <taxon>indigoferoid/millettioid clade</taxon>
        <taxon>Phaseoleae</taxon>
        <taxon>Phaseolus</taxon>
    </lineage>
</organism>
<comment type="similarity">
    <text evidence="4">Belongs to the MoaE family. MOCS2B subfamily.</text>
</comment>
<reference evidence="5 6" key="1">
    <citation type="submission" date="2024-01" db="EMBL/GenBank/DDBJ databases">
        <title>The genomes of 5 underutilized Papilionoideae crops provide insights into root nodulation and disease resistanc.</title>
        <authorList>
            <person name="Jiang F."/>
        </authorList>
    </citation>
    <scope>NUCLEOTIDE SEQUENCE [LARGE SCALE GENOMIC DNA]</scope>
    <source>
        <strain evidence="5">JINMINGXINNONG_FW02</strain>
        <tissue evidence="5">Leaves</tissue>
    </source>
</reference>
<gene>
    <name evidence="5" type="ORF">VNO80_30689</name>
</gene>
<dbReference type="EC" id="2.8.1.12" evidence="4"/>
<name>A0AAN9LIA2_PHACN</name>
<accession>A0AAN9LIA2</accession>
<keyword evidence="6" id="KW-1185">Reference proteome</keyword>
<comment type="subcellular location">
    <subcellularLocation>
        <location evidence="4">Cytoplasm</location>
    </subcellularLocation>
</comment>
<dbReference type="GO" id="GO:1990140">
    <property type="term" value="C:molybdopterin synthase complex"/>
    <property type="evidence" value="ECO:0007669"/>
    <property type="project" value="UniProtKB-UniRule"/>
</dbReference>
<dbReference type="EMBL" id="JAYMYR010000011">
    <property type="protein sequence ID" value="KAK7333908.1"/>
    <property type="molecule type" value="Genomic_DNA"/>
</dbReference>
<evidence type="ECO:0000313" key="5">
    <source>
        <dbReference type="EMBL" id="KAK7333908.1"/>
    </source>
</evidence>
<dbReference type="InterPro" id="IPR003448">
    <property type="entry name" value="Mopterin_biosynth_MoaE"/>
</dbReference>
<sequence>MAAEDGKNLIEILENLNPVDVAKHMNFVSAPQAGAIATFAGTTRDTFEGKTVLELRYEAYVPMAIRCINMICSSARVSWNLHSIAVAHRIGTVPVGETSVFIAVSSVHRADALEACRFLIDEIKAKVPIWKKEVYSNGEVWKENSEFLERRSELGNKDAGCCGKKVEIKEQTKKACCGSKVQVDDQEDIVVGLNIVEGNLGEENVQHEDVHVEALVEPHVEDENYPRRPFDKFLLVTYVEQGL</sequence>
<feature type="binding site" evidence="4">
    <location>
        <position position="124"/>
    </location>
    <ligand>
        <name>substrate</name>
    </ligand>
</feature>
<dbReference type="GO" id="GO:0030366">
    <property type="term" value="F:molybdopterin synthase activity"/>
    <property type="evidence" value="ECO:0007669"/>
    <property type="project" value="UniProtKB-UniRule"/>
</dbReference>
<dbReference type="FunFam" id="3.90.1170.40:FF:000002">
    <property type="entry name" value="Molybdopterin synthase catalytic subunit"/>
    <property type="match status" value="1"/>
</dbReference>
<dbReference type="GO" id="GO:0006777">
    <property type="term" value="P:Mo-molybdopterin cofactor biosynthetic process"/>
    <property type="evidence" value="ECO:0007669"/>
    <property type="project" value="UniProtKB-UniRule"/>
</dbReference>
<evidence type="ECO:0000256" key="2">
    <source>
        <dbReference type="ARBA" id="ARBA00022679"/>
    </source>
</evidence>
<comment type="catalytic activity">
    <reaction evidence="4">
        <text>2 [molybdopterin-synthase sulfur-carrier protein]-C-terminal-Gly-aminoethanethioate + cyclic pyranopterin phosphate + H2O = molybdopterin + 2 [molybdopterin-synthase sulfur-carrier protein]-C-terminal Gly-Gly + 2 H(+)</text>
        <dbReference type="Rhea" id="RHEA:26333"/>
        <dbReference type="Rhea" id="RHEA-COMP:12202"/>
        <dbReference type="Rhea" id="RHEA-COMP:19907"/>
        <dbReference type="ChEBI" id="CHEBI:15377"/>
        <dbReference type="ChEBI" id="CHEBI:15378"/>
        <dbReference type="ChEBI" id="CHEBI:58698"/>
        <dbReference type="ChEBI" id="CHEBI:59648"/>
        <dbReference type="ChEBI" id="CHEBI:90778"/>
        <dbReference type="ChEBI" id="CHEBI:232372"/>
        <dbReference type="EC" id="2.8.1.12"/>
    </reaction>
</comment>
<dbReference type="PANTHER" id="PTHR23404">
    <property type="entry name" value="MOLYBDOPTERIN SYNTHASE RELATED"/>
    <property type="match status" value="1"/>
</dbReference>
<feature type="binding site" evidence="4">
    <location>
        <begin position="131"/>
        <end position="133"/>
    </location>
    <ligand>
        <name>substrate</name>
    </ligand>
</feature>
<comment type="subunit">
    <text evidence="4">Heterotetramer; composed of 2 small (MOCS2A) and 2 large (MOCS2B) subunits.</text>
</comment>
<comment type="pathway">
    <text evidence="4">Cofactor biosynthesis; molybdopterin biosynthesis.</text>
</comment>
<comment type="caution">
    <text evidence="5">The sequence shown here is derived from an EMBL/GenBank/DDBJ whole genome shotgun (WGS) entry which is preliminary data.</text>
</comment>
<dbReference type="HAMAP" id="MF_03052">
    <property type="entry name" value="MOC2B"/>
    <property type="match status" value="1"/>
</dbReference>
<dbReference type="Gene3D" id="3.90.1170.40">
    <property type="entry name" value="Molybdopterin biosynthesis MoaE subunit"/>
    <property type="match status" value="1"/>
</dbReference>
<protein>
    <recommendedName>
        <fullName evidence="4">Molybdopterin synthase catalytic subunit</fullName>
        <ecNumber evidence="4">2.8.1.12</ecNumber>
    </recommendedName>
    <alternativeName>
        <fullName evidence="4">Molybdenum cofactor synthesis protein 2 large subunit</fullName>
    </alternativeName>
    <alternativeName>
        <fullName evidence="4">Molybdenum cofactor synthesis protein 2B</fullName>
        <shortName evidence="4">MOCS2B</shortName>
    </alternativeName>
</protein>
<proteinExistence type="inferred from homology"/>
<dbReference type="CDD" id="cd00756">
    <property type="entry name" value="MoaE"/>
    <property type="match status" value="1"/>
</dbReference>
<dbReference type="SUPFAM" id="SSF54690">
    <property type="entry name" value="Molybdopterin synthase subunit MoaE"/>
    <property type="match status" value="1"/>
</dbReference>
<dbReference type="InterPro" id="IPR028888">
    <property type="entry name" value="MOCS2B_euk"/>
</dbReference>
<evidence type="ECO:0000313" key="6">
    <source>
        <dbReference type="Proteomes" id="UP001374584"/>
    </source>
</evidence>